<evidence type="ECO:0000256" key="7">
    <source>
        <dbReference type="ARBA" id="ARBA00023033"/>
    </source>
</evidence>
<evidence type="ECO:0000256" key="8">
    <source>
        <dbReference type="SAM" id="Phobius"/>
    </source>
</evidence>
<evidence type="ECO:0000313" key="10">
    <source>
        <dbReference type="Proteomes" id="UP001600888"/>
    </source>
</evidence>
<organism evidence="9 10">
    <name type="scientific">Diaporthe vaccinii</name>
    <dbReference type="NCBI Taxonomy" id="105482"/>
    <lineage>
        <taxon>Eukaryota</taxon>
        <taxon>Fungi</taxon>
        <taxon>Dikarya</taxon>
        <taxon>Ascomycota</taxon>
        <taxon>Pezizomycotina</taxon>
        <taxon>Sordariomycetes</taxon>
        <taxon>Sordariomycetidae</taxon>
        <taxon>Diaporthales</taxon>
        <taxon>Diaporthaceae</taxon>
        <taxon>Diaporthe</taxon>
        <taxon>Diaporthe eres species complex</taxon>
    </lineage>
</organism>
<comment type="caution">
    <text evidence="9">The sequence shown here is derived from an EMBL/GenBank/DDBJ whole genome shotgun (WGS) entry which is preliminary data.</text>
</comment>
<comment type="similarity">
    <text evidence="2">Belongs to the cytochrome P450 family.</text>
</comment>
<keyword evidence="8" id="KW-1133">Transmembrane helix</keyword>
<protein>
    <recommendedName>
        <fullName evidence="11">Pisatin demethylase</fullName>
    </recommendedName>
</protein>
<dbReference type="InterPro" id="IPR001128">
    <property type="entry name" value="Cyt_P450"/>
</dbReference>
<dbReference type="Pfam" id="PF00067">
    <property type="entry name" value="p450"/>
    <property type="match status" value="1"/>
</dbReference>
<evidence type="ECO:0008006" key="11">
    <source>
        <dbReference type="Google" id="ProtNLM"/>
    </source>
</evidence>
<dbReference type="PRINTS" id="PR00463">
    <property type="entry name" value="EP450I"/>
</dbReference>
<evidence type="ECO:0000256" key="2">
    <source>
        <dbReference type="ARBA" id="ARBA00010617"/>
    </source>
</evidence>
<keyword evidence="7" id="KW-0503">Monooxygenase</keyword>
<keyword evidence="3" id="KW-0349">Heme</keyword>
<accession>A0ABR4FE80</accession>
<evidence type="ECO:0000256" key="1">
    <source>
        <dbReference type="ARBA" id="ARBA00001971"/>
    </source>
</evidence>
<keyword evidence="8" id="KW-0812">Transmembrane</keyword>
<evidence type="ECO:0000256" key="4">
    <source>
        <dbReference type="ARBA" id="ARBA00022723"/>
    </source>
</evidence>
<keyword evidence="8" id="KW-0472">Membrane</keyword>
<dbReference type="SUPFAM" id="SSF48264">
    <property type="entry name" value="Cytochrome P450"/>
    <property type="match status" value="1"/>
</dbReference>
<sequence>MAVLLGGLSLAHASVAILVCLVVWYIVSAISAWYRLRHIPGPFLASFSYIWMAMTAGSSKQAYIHRDLFKKYGPVVRIGPNEVATGDPEVARQAGATSGTWKRDDWYLGSMPDAKGRTMGQMQEPRIHDALRAKLAPAYNGRDVLALEPGVNGNVEDLKQLLRRRISQGGDVDLVDPIAYFAIDVVATAAFGEPAGFLRQDRDVGDILSGIHSWVPGSTVMCDTPWIRNIIMSEWFFNRFGPKPTDPKGFGRIMRMSQEAVGRRFSEKGDSEAGHDMLGSFIKRGGLGKEQCQIELLTTIVAGSDTTSSATRLTLLYLMTCPRVYYKLKGVIAEAIREGKVSNPISQAEARKIPYLQAVIHEGLRMRPPAPVLTPKVMPPEGGYMGDKFIPGGTAVTSNRKKLRIQLRDLISLSHLR</sequence>
<evidence type="ECO:0000256" key="6">
    <source>
        <dbReference type="ARBA" id="ARBA00023004"/>
    </source>
</evidence>
<name>A0ABR4FE80_9PEZI</name>
<reference evidence="9 10" key="1">
    <citation type="submission" date="2024-03" db="EMBL/GenBank/DDBJ databases">
        <title>A high-quality draft genome sequence of Diaporthe vaccinii, a causative agent of upright dieback and viscid rot disease in cranberry plants.</title>
        <authorList>
            <person name="Sarrasin M."/>
            <person name="Lang B.F."/>
            <person name="Burger G."/>
        </authorList>
    </citation>
    <scope>NUCLEOTIDE SEQUENCE [LARGE SCALE GENOMIC DNA]</scope>
    <source>
        <strain evidence="9 10">IS7</strain>
    </source>
</reference>
<proteinExistence type="inferred from homology"/>
<dbReference type="Gene3D" id="1.10.630.10">
    <property type="entry name" value="Cytochrome P450"/>
    <property type="match status" value="1"/>
</dbReference>
<comment type="cofactor">
    <cofactor evidence="1">
        <name>heme</name>
        <dbReference type="ChEBI" id="CHEBI:30413"/>
    </cofactor>
</comment>
<feature type="transmembrane region" description="Helical" evidence="8">
    <location>
        <begin position="6"/>
        <end position="27"/>
    </location>
</feature>
<evidence type="ECO:0000256" key="5">
    <source>
        <dbReference type="ARBA" id="ARBA00023002"/>
    </source>
</evidence>
<keyword evidence="10" id="KW-1185">Reference proteome</keyword>
<dbReference type="InterPro" id="IPR036396">
    <property type="entry name" value="Cyt_P450_sf"/>
</dbReference>
<keyword evidence="4" id="KW-0479">Metal-binding</keyword>
<gene>
    <name evidence="9" type="ORF">FJTKL_08021</name>
</gene>
<keyword evidence="5" id="KW-0560">Oxidoreductase</keyword>
<dbReference type="PANTHER" id="PTHR24305">
    <property type="entry name" value="CYTOCHROME P450"/>
    <property type="match status" value="1"/>
</dbReference>
<dbReference type="InterPro" id="IPR002401">
    <property type="entry name" value="Cyt_P450_E_grp-I"/>
</dbReference>
<dbReference type="Proteomes" id="UP001600888">
    <property type="component" value="Unassembled WGS sequence"/>
</dbReference>
<keyword evidence="6" id="KW-0408">Iron</keyword>
<feature type="transmembrane region" description="Helical" evidence="8">
    <location>
        <begin position="39"/>
        <end position="57"/>
    </location>
</feature>
<evidence type="ECO:0000313" key="9">
    <source>
        <dbReference type="EMBL" id="KAL2293003.1"/>
    </source>
</evidence>
<evidence type="ECO:0000256" key="3">
    <source>
        <dbReference type="ARBA" id="ARBA00022617"/>
    </source>
</evidence>
<dbReference type="EMBL" id="JBAWTH010000002">
    <property type="protein sequence ID" value="KAL2293003.1"/>
    <property type="molecule type" value="Genomic_DNA"/>
</dbReference>
<dbReference type="PANTHER" id="PTHR24305:SF77">
    <property type="entry name" value="CYTOCHROME P450 MONOOXYGENASE"/>
    <property type="match status" value="1"/>
</dbReference>
<dbReference type="InterPro" id="IPR050121">
    <property type="entry name" value="Cytochrome_P450_monoxygenase"/>
</dbReference>